<reference evidence="3" key="1">
    <citation type="submission" date="2015-07" db="EMBL/GenBank/DDBJ databases">
        <authorList>
            <person name="Urmite Genomes"/>
        </authorList>
    </citation>
    <scope>NUCLEOTIDE SEQUENCE [LARGE SCALE GENOMIC DNA]</scope>
    <source>
        <strain evidence="3">type strain: ATCC 49404</strain>
    </source>
</reference>
<name>A0A0H5RL35_9MYCO</name>
<keyword evidence="3" id="KW-1185">Reference proteome</keyword>
<organism evidence="2 3">
    <name type="scientific">Mycolicibacterium neworleansense</name>
    <dbReference type="NCBI Taxonomy" id="146018"/>
    <lineage>
        <taxon>Bacteria</taxon>
        <taxon>Bacillati</taxon>
        <taxon>Actinomycetota</taxon>
        <taxon>Actinomycetes</taxon>
        <taxon>Mycobacteriales</taxon>
        <taxon>Mycobacteriaceae</taxon>
        <taxon>Mycolicibacterium</taxon>
    </lineage>
</organism>
<dbReference type="OrthoDB" id="4375903at2"/>
<keyword evidence="1" id="KW-0812">Transmembrane</keyword>
<proteinExistence type="predicted"/>
<dbReference type="Proteomes" id="UP000199147">
    <property type="component" value="Unassembled WGS sequence"/>
</dbReference>
<evidence type="ECO:0000313" key="3">
    <source>
        <dbReference type="Proteomes" id="UP000199147"/>
    </source>
</evidence>
<feature type="transmembrane region" description="Helical" evidence="1">
    <location>
        <begin position="27"/>
        <end position="45"/>
    </location>
</feature>
<evidence type="ECO:0000256" key="1">
    <source>
        <dbReference type="SAM" id="Phobius"/>
    </source>
</evidence>
<accession>A0A0H5RL35</accession>
<gene>
    <name evidence="2" type="ORF">BN2156_01060</name>
</gene>
<sequence>MKEPFQSSPSIPRWLHFVMAADRAGSAAYVGFGFFFAPVLAWASPWPVVTAVLWIVIAVAGLWLGLLGIAMATGLAIVLRSNSEIPEDYWRSIIDYPKPDAARKTSPQRRCGNQPASV</sequence>
<keyword evidence="1" id="KW-1133">Transmembrane helix</keyword>
<dbReference type="RefSeq" id="WP_090511000.1">
    <property type="nucleotide sequence ID" value="NZ_CWKH01000001.1"/>
</dbReference>
<evidence type="ECO:0000313" key="2">
    <source>
        <dbReference type="EMBL" id="CRZ14212.1"/>
    </source>
</evidence>
<protein>
    <submittedName>
        <fullName evidence="2">Membrane protein</fullName>
    </submittedName>
</protein>
<feature type="transmembrane region" description="Helical" evidence="1">
    <location>
        <begin position="51"/>
        <end position="79"/>
    </location>
</feature>
<dbReference type="EMBL" id="CWKH01000001">
    <property type="protein sequence ID" value="CRZ14212.1"/>
    <property type="molecule type" value="Genomic_DNA"/>
</dbReference>
<keyword evidence="1" id="KW-0472">Membrane</keyword>
<dbReference type="STRING" id="146018.BN2156_01060"/>
<dbReference type="AlphaFoldDB" id="A0A0H5RL35"/>